<dbReference type="RefSeq" id="WP_167514854.1">
    <property type="nucleotide sequence ID" value="NZ_FUXB01000003.1"/>
</dbReference>
<keyword evidence="1" id="KW-0472">Membrane</keyword>
<dbReference type="Proteomes" id="UP000190834">
    <property type="component" value="Unassembled WGS sequence"/>
</dbReference>
<dbReference type="EMBL" id="FUXB01000003">
    <property type="protein sequence ID" value="SJZ58545.1"/>
    <property type="molecule type" value="Genomic_DNA"/>
</dbReference>
<dbReference type="AlphaFoldDB" id="A0A1T4LV43"/>
<organism evidence="2 3">
    <name type="scientific">Vibrio cincinnatiensis DSM 19608</name>
    <dbReference type="NCBI Taxonomy" id="1123491"/>
    <lineage>
        <taxon>Bacteria</taxon>
        <taxon>Pseudomonadati</taxon>
        <taxon>Pseudomonadota</taxon>
        <taxon>Gammaproteobacteria</taxon>
        <taxon>Vibrionales</taxon>
        <taxon>Vibrionaceae</taxon>
        <taxon>Vibrio</taxon>
    </lineage>
</organism>
<reference evidence="3" key="1">
    <citation type="submission" date="2017-02" db="EMBL/GenBank/DDBJ databases">
        <authorList>
            <person name="Varghese N."/>
            <person name="Submissions S."/>
        </authorList>
    </citation>
    <scope>NUCLEOTIDE SEQUENCE [LARGE SCALE GENOMIC DNA]</scope>
    <source>
        <strain evidence="3">DSM 19608</strain>
    </source>
</reference>
<feature type="transmembrane region" description="Helical" evidence="1">
    <location>
        <begin position="29"/>
        <end position="51"/>
    </location>
</feature>
<dbReference type="GeneID" id="70584927"/>
<name>A0A1T4LV43_VIBCI</name>
<gene>
    <name evidence="2" type="ORF">SAMN02745782_00758</name>
</gene>
<accession>A0A1T4LV43</accession>
<evidence type="ECO:0000313" key="3">
    <source>
        <dbReference type="Proteomes" id="UP000190834"/>
    </source>
</evidence>
<evidence type="ECO:0000256" key="1">
    <source>
        <dbReference type="SAM" id="Phobius"/>
    </source>
</evidence>
<keyword evidence="1" id="KW-0812">Transmembrane</keyword>
<proteinExistence type="predicted"/>
<keyword evidence="3" id="KW-1185">Reference proteome</keyword>
<sequence>MGRLIAIGVLIVLAFLLIRYGTNAKLQKWVVIVLLTSFAFYTVSLVVTELIR</sequence>
<protein>
    <submittedName>
        <fullName evidence="2">Uncharacterized protein</fullName>
    </submittedName>
</protein>
<keyword evidence="1" id="KW-1133">Transmembrane helix</keyword>
<evidence type="ECO:0000313" key="2">
    <source>
        <dbReference type="EMBL" id="SJZ58545.1"/>
    </source>
</evidence>